<dbReference type="AlphaFoldDB" id="A0A9E7IAF3"/>
<protein>
    <submittedName>
        <fullName evidence="2">Uncharacterized protein</fullName>
    </submittedName>
</protein>
<keyword evidence="3" id="KW-1185">Reference proteome</keyword>
<accession>A0A9E7IAF3</accession>
<name>A0A9E7IAF3_9LILI</name>
<feature type="compositionally biased region" description="Basic residues" evidence="1">
    <location>
        <begin position="177"/>
        <end position="191"/>
    </location>
</feature>
<reference evidence="2" key="1">
    <citation type="submission" date="2022-05" db="EMBL/GenBank/DDBJ databases">
        <title>The Musa troglodytarum L. genome provides insights into the mechanism of non-climacteric behaviour and enrichment of carotenoids.</title>
        <authorList>
            <person name="Wang J."/>
        </authorList>
    </citation>
    <scope>NUCLEOTIDE SEQUENCE</scope>
    <source>
        <tissue evidence="2">Leaf</tissue>
    </source>
</reference>
<feature type="compositionally biased region" description="Gly residues" evidence="1">
    <location>
        <begin position="133"/>
        <end position="143"/>
    </location>
</feature>
<organism evidence="2 3">
    <name type="scientific">Musa troglodytarum</name>
    <name type="common">fe'i banana</name>
    <dbReference type="NCBI Taxonomy" id="320322"/>
    <lineage>
        <taxon>Eukaryota</taxon>
        <taxon>Viridiplantae</taxon>
        <taxon>Streptophyta</taxon>
        <taxon>Embryophyta</taxon>
        <taxon>Tracheophyta</taxon>
        <taxon>Spermatophyta</taxon>
        <taxon>Magnoliopsida</taxon>
        <taxon>Liliopsida</taxon>
        <taxon>Zingiberales</taxon>
        <taxon>Musaceae</taxon>
        <taxon>Musa</taxon>
    </lineage>
</organism>
<feature type="region of interest" description="Disordered" evidence="1">
    <location>
        <begin position="25"/>
        <end position="76"/>
    </location>
</feature>
<feature type="compositionally biased region" description="Acidic residues" evidence="1">
    <location>
        <begin position="45"/>
        <end position="62"/>
    </location>
</feature>
<gene>
    <name evidence="2" type="ORF">MUK42_10589</name>
</gene>
<feature type="region of interest" description="Disordered" evidence="1">
    <location>
        <begin position="128"/>
        <end position="149"/>
    </location>
</feature>
<evidence type="ECO:0000313" key="3">
    <source>
        <dbReference type="Proteomes" id="UP001055439"/>
    </source>
</evidence>
<dbReference type="EMBL" id="CP097511">
    <property type="protein sequence ID" value="URE48616.1"/>
    <property type="molecule type" value="Genomic_DNA"/>
</dbReference>
<sequence>MMVSDDMSPIYQVTSFHKLPEEFSTKLADSSHGASEKSKCWIADAADDPEDDSSSSNDEELSDLISSSPESPSSSFVQAWSRITELGEGFTDGLELGVHGGVQGRSHVSPIAPQLREVEPRGIATELERGPVVGQGGLLGGVEGPEPEAGAVAGEADFRDPFAPVALPDTAEELRRLRKRRQHPSTLHRPRMRSEEVPTPEAPALGGSGHELLLALELSLDVLRNRLGAR</sequence>
<feature type="region of interest" description="Disordered" evidence="1">
    <location>
        <begin position="177"/>
        <end position="207"/>
    </location>
</feature>
<dbReference type="Proteomes" id="UP001055439">
    <property type="component" value="Chromosome 9"/>
</dbReference>
<evidence type="ECO:0000256" key="1">
    <source>
        <dbReference type="SAM" id="MobiDB-lite"/>
    </source>
</evidence>
<evidence type="ECO:0000313" key="2">
    <source>
        <dbReference type="EMBL" id="URE48616.1"/>
    </source>
</evidence>
<feature type="compositionally biased region" description="Low complexity" evidence="1">
    <location>
        <begin position="63"/>
        <end position="75"/>
    </location>
</feature>
<proteinExistence type="predicted"/>